<evidence type="ECO:0000256" key="6">
    <source>
        <dbReference type="ARBA" id="ARBA00022692"/>
    </source>
</evidence>
<evidence type="ECO:0000313" key="19">
    <source>
        <dbReference type="EMBL" id="MBI5129746.1"/>
    </source>
</evidence>
<dbReference type="EMBL" id="JACRJB010000025">
    <property type="protein sequence ID" value="MBI5129746.1"/>
    <property type="molecule type" value="Genomic_DNA"/>
</dbReference>
<reference evidence="19" key="1">
    <citation type="submission" date="2020-07" db="EMBL/GenBank/DDBJ databases">
        <title>Huge and variable diversity of episymbiotic CPR bacteria and DPANN archaea in groundwater ecosystems.</title>
        <authorList>
            <person name="He C.Y."/>
            <person name="Keren R."/>
            <person name="Whittaker M."/>
            <person name="Farag I.F."/>
            <person name="Doudna J."/>
            <person name="Cate J.H.D."/>
            <person name="Banfield J.F."/>
        </authorList>
    </citation>
    <scope>NUCLEOTIDE SEQUENCE</scope>
    <source>
        <strain evidence="19">NC_groundwater_1818_Pr3_B-0.1um_66_35</strain>
    </source>
</reference>
<organism evidence="19 20">
    <name type="scientific">Rhodopseudomonas palustris</name>
    <dbReference type="NCBI Taxonomy" id="1076"/>
    <lineage>
        <taxon>Bacteria</taxon>
        <taxon>Pseudomonadati</taxon>
        <taxon>Pseudomonadota</taxon>
        <taxon>Alphaproteobacteria</taxon>
        <taxon>Hyphomicrobiales</taxon>
        <taxon>Nitrobacteraceae</taxon>
        <taxon>Rhodopseudomonas</taxon>
    </lineage>
</organism>
<keyword evidence="10 15" id="KW-0798">TonB box</keyword>
<keyword evidence="9" id="KW-0406">Ion transport</keyword>
<protein>
    <submittedName>
        <fullName evidence="19">TonB-dependent siderophore receptor</fullName>
    </submittedName>
</protein>
<feature type="region of interest" description="Disordered" evidence="16">
    <location>
        <begin position="1"/>
        <end position="57"/>
    </location>
</feature>
<keyword evidence="7" id="KW-0732">Signal</keyword>
<dbReference type="Pfam" id="PF07715">
    <property type="entry name" value="Plug"/>
    <property type="match status" value="1"/>
</dbReference>
<keyword evidence="13 14" id="KW-0998">Cell outer membrane</keyword>
<sequence>MFVVGAGWSPQGHAQTALPSVTVDAPKPVQARTVRSDRRSTATQPRRTTQRATPVQPPAAIVPASTTTLSSATGPVNGFVASGSATGTKTNTPLIESSQSVSVVTQDQIRDTGARTVGEALAYTAGVYTQPYGYDARYDQFTIRGFSSTQFGNYRDGLRQGNGLYVYFRNEPYGAERIEVLRGPSSVLYGANDAGGLVNYVSKMPLPYRLNEAGFDVGNFNRYQGRFDFSGPVPGHDDLLYRFTGLVRDSGTQIPGTWDDRVYLAPSVTAKLGDDTTLTILSEYTRSKASMWPYYMPNPTTGQATNIRLGDPAFDVLKISQASIGYRLEHRFNPALTFRQNVRIGHARLDGDMIDGLGLSADGRTLDRYASNFKETLKTFAIDSQIEAKLVTGPVRHTVLAGVDYFRQATNFGYSVGTAPSLDLTNPVIGVAFPTSELSLMAANRQTLGQLGLYVQDQLALGGWRLTIGGRQDFSELSQYNELSSTTTDSKPDRFTGRAGLLYLFDSGIAPYVNYATSFLPQAGTTAPGRGSSPFAPTTGESIEAGIKYQPRGWNSYFTATWFNLTKDNVLTVDPVFGAMYSVQTGQIRTRGAELEAVLSLAEGLKGIASYSTTSAEVTRSNDADLGKVPIGVPSQQAAIFMDYTWQTGALAGFGLGAGVRWIDRTWADSLNTVRNPAITAFDAGVHYDFRGMRLAVNARNLADERVGICNGGNCTFTQGRTVLGSVTARW</sequence>
<feature type="domain" description="TonB-dependent receptor-like beta-barrel" evidence="17">
    <location>
        <begin position="271"/>
        <end position="702"/>
    </location>
</feature>
<evidence type="ECO:0000256" key="11">
    <source>
        <dbReference type="ARBA" id="ARBA00023136"/>
    </source>
</evidence>
<keyword evidence="4 14" id="KW-1134">Transmembrane beta strand</keyword>
<dbReference type="SUPFAM" id="SSF56935">
    <property type="entry name" value="Porins"/>
    <property type="match status" value="1"/>
</dbReference>
<evidence type="ECO:0000256" key="5">
    <source>
        <dbReference type="ARBA" id="ARBA00022496"/>
    </source>
</evidence>
<dbReference type="InterPro" id="IPR012910">
    <property type="entry name" value="Plug_dom"/>
</dbReference>
<dbReference type="GO" id="GO:0038023">
    <property type="term" value="F:signaling receptor activity"/>
    <property type="evidence" value="ECO:0007669"/>
    <property type="project" value="InterPro"/>
</dbReference>
<evidence type="ECO:0000313" key="20">
    <source>
        <dbReference type="Proteomes" id="UP000782519"/>
    </source>
</evidence>
<dbReference type="InterPro" id="IPR036942">
    <property type="entry name" value="Beta-barrel_TonB_sf"/>
</dbReference>
<evidence type="ECO:0000256" key="7">
    <source>
        <dbReference type="ARBA" id="ARBA00022729"/>
    </source>
</evidence>
<dbReference type="Pfam" id="PF00593">
    <property type="entry name" value="TonB_dep_Rec_b-barrel"/>
    <property type="match status" value="1"/>
</dbReference>
<keyword evidence="6 14" id="KW-0812">Transmembrane</keyword>
<evidence type="ECO:0000256" key="14">
    <source>
        <dbReference type="PROSITE-ProRule" id="PRU01360"/>
    </source>
</evidence>
<evidence type="ECO:0000256" key="4">
    <source>
        <dbReference type="ARBA" id="ARBA00022452"/>
    </source>
</evidence>
<gene>
    <name evidence="19" type="ORF">HZA66_09910</name>
</gene>
<dbReference type="Gene3D" id="2.40.170.20">
    <property type="entry name" value="TonB-dependent receptor, beta-barrel domain"/>
    <property type="match status" value="1"/>
</dbReference>
<evidence type="ECO:0000256" key="15">
    <source>
        <dbReference type="RuleBase" id="RU003357"/>
    </source>
</evidence>
<name>A0A933RW45_RHOPL</name>
<evidence type="ECO:0000256" key="8">
    <source>
        <dbReference type="ARBA" id="ARBA00023004"/>
    </source>
</evidence>
<evidence type="ECO:0000259" key="18">
    <source>
        <dbReference type="Pfam" id="PF07715"/>
    </source>
</evidence>
<dbReference type="AlphaFoldDB" id="A0A933RW45"/>
<keyword evidence="12 19" id="KW-0675">Receptor</keyword>
<dbReference type="InterPro" id="IPR010105">
    <property type="entry name" value="TonB_sidphr_rcpt"/>
</dbReference>
<dbReference type="GO" id="GO:0009279">
    <property type="term" value="C:cell outer membrane"/>
    <property type="evidence" value="ECO:0007669"/>
    <property type="project" value="UniProtKB-SubCell"/>
</dbReference>
<evidence type="ECO:0000256" key="1">
    <source>
        <dbReference type="ARBA" id="ARBA00004571"/>
    </source>
</evidence>
<dbReference type="InterPro" id="IPR037066">
    <property type="entry name" value="Plug_dom_sf"/>
</dbReference>
<evidence type="ECO:0000256" key="13">
    <source>
        <dbReference type="ARBA" id="ARBA00023237"/>
    </source>
</evidence>
<dbReference type="Proteomes" id="UP000782519">
    <property type="component" value="Unassembled WGS sequence"/>
</dbReference>
<feature type="domain" description="TonB-dependent receptor plug" evidence="18">
    <location>
        <begin position="94"/>
        <end position="196"/>
    </location>
</feature>
<dbReference type="Gene3D" id="2.170.130.10">
    <property type="entry name" value="TonB-dependent receptor, plug domain"/>
    <property type="match status" value="1"/>
</dbReference>
<dbReference type="PROSITE" id="PS52016">
    <property type="entry name" value="TONB_DEPENDENT_REC_3"/>
    <property type="match status" value="1"/>
</dbReference>
<dbReference type="PANTHER" id="PTHR32552:SF68">
    <property type="entry name" value="FERRICHROME OUTER MEMBRANE TRANSPORTER_PHAGE RECEPTOR"/>
    <property type="match status" value="1"/>
</dbReference>
<evidence type="ECO:0000256" key="2">
    <source>
        <dbReference type="ARBA" id="ARBA00009810"/>
    </source>
</evidence>
<evidence type="ECO:0000259" key="17">
    <source>
        <dbReference type="Pfam" id="PF00593"/>
    </source>
</evidence>
<dbReference type="GO" id="GO:0015891">
    <property type="term" value="P:siderophore transport"/>
    <property type="evidence" value="ECO:0007669"/>
    <property type="project" value="InterPro"/>
</dbReference>
<comment type="caution">
    <text evidence="19">The sequence shown here is derived from an EMBL/GenBank/DDBJ whole genome shotgun (WGS) entry which is preliminary data.</text>
</comment>
<dbReference type="FunFam" id="2.170.130.10:FF:000001">
    <property type="entry name" value="Catecholate siderophore TonB-dependent receptor"/>
    <property type="match status" value="1"/>
</dbReference>
<evidence type="ECO:0000256" key="16">
    <source>
        <dbReference type="SAM" id="MobiDB-lite"/>
    </source>
</evidence>
<feature type="compositionally biased region" description="Low complexity" evidence="16">
    <location>
        <begin position="41"/>
        <end position="54"/>
    </location>
</feature>
<comment type="subcellular location">
    <subcellularLocation>
        <location evidence="1 14">Cell outer membrane</location>
        <topology evidence="1 14">Multi-pass membrane protein</topology>
    </subcellularLocation>
</comment>
<comment type="similarity">
    <text evidence="2 14 15">Belongs to the TonB-dependent receptor family.</text>
</comment>
<evidence type="ECO:0000256" key="12">
    <source>
        <dbReference type="ARBA" id="ARBA00023170"/>
    </source>
</evidence>
<dbReference type="InterPro" id="IPR000531">
    <property type="entry name" value="Beta-barrel_TonB"/>
</dbReference>
<dbReference type="NCBIfam" id="TIGR01783">
    <property type="entry name" value="TonB-siderophor"/>
    <property type="match status" value="1"/>
</dbReference>
<keyword evidence="11 14" id="KW-0472">Membrane</keyword>
<proteinExistence type="inferred from homology"/>
<evidence type="ECO:0000256" key="3">
    <source>
        <dbReference type="ARBA" id="ARBA00022448"/>
    </source>
</evidence>
<dbReference type="CDD" id="cd01347">
    <property type="entry name" value="ligand_gated_channel"/>
    <property type="match status" value="1"/>
</dbReference>
<evidence type="ECO:0000256" key="9">
    <source>
        <dbReference type="ARBA" id="ARBA00023065"/>
    </source>
</evidence>
<keyword evidence="3 14" id="KW-0813">Transport</keyword>
<keyword evidence="8" id="KW-0408">Iron</keyword>
<dbReference type="InterPro" id="IPR039426">
    <property type="entry name" value="TonB-dep_rcpt-like"/>
</dbReference>
<accession>A0A933RW45</accession>
<dbReference type="PANTHER" id="PTHR32552">
    <property type="entry name" value="FERRICHROME IRON RECEPTOR-RELATED"/>
    <property type="match status" value="1"/>
</dbReference>
<evidence type="ECO:0000256" key="10">
    <source>
        <dbReference type="ARBA" id="ARBA00023077"/>
    </source>
</evidence>
<keyword evidence="5" id="KW-0410">Iron transport</keyword>
<dbReference type="GO" id="GO:0015344">
    <property type="term" value="F:siderophore uptake transmembrane transporter activity"/>
    <property type="evidence" value="ECO:0007669"/>
    <property type="project" value="TreeGrafter"/>
</dbReference>